<evidence type="ECO:0000313" key="4">
    <source>
        <dbReference type="Proteomes" id="UP001139502"/>
    </source>
</evidence>
<protein>
    <submittedName>
        <fullName evidence="3">DUF349 domain-containing protein</fullName>
    </submittedName>
</protein>
<comment type="caution">
    <text evidence="3">The sequence shown here is derived from an EMBL/GenBank/DDBJ whole genome shotgun (WGS) entry which is preliminary data.</text>
</comment>
<dbReference type="EMBL" id="JANAFB010000067">
    <property type="protein sequence ID" value="MCP3427255.1"/>
    <property type="molecule type" value="Genomic_DNA"/>
</dbReference>
<evidence type="ECO:0000256" key="2">
    <source>
        <dbReference type="SAM" id="MobiDB-lite"/>
    </source>
</evidence>
<dbReference type="RefSeq" id="WP_254169053.1">
    <property type="nucleotide sequence ID" value="NZ_JANAFB010000067.1"/>
</dbReference>
<accession>A0A9X2KJM3</accession>
<keyword evidence="4" id="KW-1185">Reference proteome</keyword>
<feature type="compositionally biased region" description="Basic and acidic residues" evidence="2">
    <location>
        <begin position="1"/>
        <end position="10"/>
    </location>
</feature>
<gene>
    <name evidence="3" type="ORF">NBM05_14885</name>
</gene>
<organism evidence="3 4">
    <name type="scientific">Rothia santali</name>
    <dbReference type="NCBI Taxonomy" id="2949643"/>
    <lineage>
        <taxon>Bacteria</taxon>
        <taxon>Bacillati</taxon>
        <taxon>Actinomycetota</taxon>
        <taxon>Actinomycetes</taxon>
        <taxon>Micrococcales</taxon>
        <taxon>Micrococcaceae</taxon>
        <taxon>Rothia</taxon>
    </lineage>
</organism>
<dbReference type="Proteomes" id="UP001139502">
    <property type="component" value="Unassembled WGS sequence"/>
</dbReference>
<feature type="coiled-coil region" evidence="1">
    <location>
        <begin position="360"/>
        <end position="417"/>
    </location>
</feature>
<reference evidence="3" key="1">
    <citation type="submission" date="2022-06" db="EMBL/GenBank/DDBJ databases">
        <title>Rothia sp. isolated from sandalwood seedling.</title>
        <authorList>
            <person name="Tuikhar N."/>
            <person name="Kirdat K."/>
            <person name="Thorat V."/>
            <person name="Swetha P."/>
            <person name="Padma S."/>
            <person name="Sundararaj R."/>
            <person name="Yadav A."/>
        </authorList>
    </citation>
    <scope>NUCLEOTIDE SEQUENCE</scope>
    <source>
        <strain evidence="3">AR01</strain>
    </source>
</reference>
<evidence type="ECO:0000256" key="1">
    <source>
        <dbReference type="SAM" id="Coils"/>
    </source>
</evidence>
<proteinExistence type="predicted"/>
<sequence length="454" mass="50302">MTPQQSDDKPTPAALPEQAAVPKPAPPAGSSRSTEGAKSFGRVAEDGTVSVLLRGEEIAVGAYPEATADEALTYFARKYEEAEAQLTLLESRLEHKAAAHDAASSAAKLRELLSARGMVGDIARLEERLAALEASISQRAEAERTEAAEAKERHLAEREAIVRAAEEVAAQDPQQTHWKNSSARMSDLFDSWKAAQRAARLPKSTEDELWKRFRSARTAFDKHRRAYFSQLDQSNAQAKRAKEGLIAEAEALSGSTDWGATAAKYRELMDRWKRAPRASRREDDALWARFRAAQDVFPHARAAAHDETEREFEANLAVKEDLLRQARAILPVTDVEAARAALNPILDQWDAAGMVPRREMRRVEGELQKVQNAIEDAQQARWERSNPETQARAESMLTQLESTISGLQDDLDAAHRSGDARKAAKAQEALDARREWLEQLRASAEDIPADDARS</sequence>
<evidence type="ECO:0000313" key="3">
    <source>
        <dbReference type="EMBL" id="MCP3427255.1"/>
    </source>
</evidence>
<feature type="coiled-coil region" evidence="1">
    <location>
        <begin position="79"/>
        <end position="157"/>
    </location>
</feature>
<keyword evidence="1" id="KW-0175">Coiled coil</keyword>
<dbReference type="AlphaFoldDB" id="A0A9X2KJM3"/>
<dbReference type="InterPro" id="IPR007139">
    <property type="entry name" value="DUF349"/>
</dbReference>
<feature type="region of interest" description="Disordered" evidence="2">
    <location>
        <begin position="1"/>
        <end position="41"/>
    </location>
</feature>
<dbReference type="Pfam" id="PF03993">
    <property type="entry name" value="DUF349"/>
    <property type="match status" value="3"/>
</dbReference>
<name>A0A9X2KJM3_9MICC</name>